<dbReference type="RefSeq" id="WP_234652193.1">
    <property type="nucleotide sequence ID" value="NZ_CP094997.1"/>
</dbReference>
<name>A0A9X1PFT9_9BACT</name>
<accession>A0A9X1PFT9</accession>
<comment type="caution">
    <text evidence="1">The sequence shown here is derived from an EMBL/GenBank/DDBJ whole genome shotgun (WGS) entry which is preliminary data.</text>
</comment>
<organism evidence="1 2">
    <name type="scientific">Dyadobacter chenwenxiniae</name>
    <dbReference type="NCBI Taxonomy" id="2906456"/>
    <lineage>
        <taxon>Bacteria</taxon>
        <taxon>Pseudomonadati</taxon>
        <taxon>Bacteroidota</taxon>
        <taxon>Cytophagia</taxon>
        <taxon>Cytophagales</taxon>
        <taxon>Spirosomataceae</taxon>
        <taxon>Dyadobacter</taxon>
    </lineage>
</organism>
<dbReference type="AlphaFoldDB" id="A0A9X1PFT9"/>
<protein>
    <submittedName>
        <fullName evidence="1">Uncharacterized protein</fullName>
    </submittedName>
</protein>
<dbReference type="EMBL" id="JAJTTC010000001">
    <property type="protein sequence ID" value="MCF0059918.1"/>
    <property type="molecule type" value="Genomic_DNA"/>
</dbReference>
<dbReference type="Proteomes" id="UP001139000">
    <property type="component" value="Unassembled WGS sequence"/>
</dbReference>
<proteinExistence type="predicted"/>
<sequence>MAFDKKHYRAIKKFMDQQILHVDFRLVDEYRDKPVEWAETFLFHISHCIEEEDYEGAKAVTDSIKEFLDKYTDVKVEDLLLKVPEYKRLEIVGIICYGKDDDKSGLASGGAEFISF</sequence>
<keyword evidence="2" id="KW-1185">Reference proteome</keyword>
<evidence type="ECO:0000313" key="1">
    <source>
        <dbReference type="EMBL" id="MCF0059918.1"/>
    </source>
</evidence>
<gene>
    <name evidence="1" type="ORF">LXM26_00325</name>
</gene>
<reference evidence="1" key="1">
    <citation type="submission" date="2021-12" db="EMBL/GenBank/DDBJ databases">
        <title>Novel species in genus Dyadobacter.</title>
        <authorList>
            <person name="Ma C."/>
        </authorList>
    </citation>
    <scope>NUCLEOTIDE SEQUENCE</scope>
    <source>
        <strain evidence="1">LJ419</strain>
    </source>
</reference>
<evidence type="ECO:0000313" key="2">
    <source>
        <dbReference type="Proteomes" id="UP001139000"/>
    </source>
</evidence>